<dbReference type="GO" id="GO:0000977">
    <property type="term" value="F:RNA polymerase II transcription regulatory region sequence-specific DNA binding"/>
    <property type="evidence" value="ECO:0007669"/>
    <property type="project" value="TreeGrafter"/>
</dbReference>
<evidence type="ECO:0000259" key="8">
    <source>
        <dbReference type="PROSITE" id="PS00028"/>
    </source>
</evidence>
<evidence type="ECO:0000313" key="9">
    <source>
        <dbReference type="EMBL" id="CAH1114710.1"/>
    </source>
</evidence>
<dbReference type="Proteomes" id="UP001153636">
    <property type="component" value="Chromosome 8"/>
</dbReference>
<dbReference type="PROSITE" id="PS00028">
    <property type="entry name" value="ZINC_FINGER_C2H2_1"/>
    <property type="match status" value="2"/>
</dbReference>
<feature type="domain" description="C2H2-type" evidence="8">
    <location>
        <begin position="49"/>
        <end position="70"/>
    </location>
</feature>
<name>A0A9P0GG56_9CUCU</name>
<keyword evidence="10" id="KW-1185">Reference proteome</keyword>
<gene>
    <name evidence="9" type="ORF">PSYICH_LOCUS14227</name>
</gene>
<evidence type="ECO:0000313" key="10">
    <source>
        <dbReference type="Proteomes" id="UP001153636"/>
    </source>
</evidence>
<dbReference type="SUPFAM" id="SSF57667">
    <property type="entry name" value="beta-beta-alpha zinc fingers"/>
    <property type="match status" value="1"/>
</dbReference>
<comment type="subcellular location">
    <subcellularLocation>
        <location evidence="1">Nucleus</location>
    </subcellularLocation>
</comment>
<evidence type="ECO:0000256" key="1">
    <source>
        <dbReference type="ARBA" id="ARBA00004123"/>
    </source>
</evidence>
<evidence type="ECO:0000256" key="5">
    <source>
        <dbReference type="ARBA" id="ARBA00022771"/>
    </source>
</evidence>
<dbReference type="GO" id="GO:0008270">
    <property type="term" value="F:zinc ion binding"/>
    <property type="evidence" value="ECO:0007669"/>
    <property type="project" value="UniProtKB-KW"/>
</dbReference>
<dbReference type="Pfam" id="PF00096">
    <property type="entry name" value="zf-C2H2"/>
    <property type="match status" value="3"/>
</dbReference>
<keyword evidence="3" id="KW-0479">Metal-binding</keyword>
<evidence type="ECO:0000256" key="2">
    <source>
        <dbReference type="ARBA" id="ARBA00006991"/>
    </source>
</evidence>
<evidence type="ECO:0000256" key="4">
    <source>
        <dbReference type="ARBA" id="ARBA00022737"/>
    </source>
</evidence>
<keyword evidence="6" id="KW-0862">Zinc</keyword>
<dbReference type="GO" id="GO:0000981">
    <property type="term" value="F:DNA-binding transcription factor activity, RNA polymerase II-specific"/>
    <property type="evidence" value="ECO:0007669"/>
    <property type="project" value="TreeGrafter"/>
</dbReference>
<evidence type="ECO:0000256" key="7">
    <source>
        <dbReference type="ARBA" id="ARBA00023242"/>
    </source>
</evidence>
<dbReference type="PANTHER" id="PTHR24409">
    <property type="entry name" value="ZINC FINGER PROTEIN 142"/>
    <property type="match status" value="1"/>
</dbReference>
<keyword evidence="5" id="KW-0863">Zinc-finger</keyword>
<evidence type="ECO:0000256" key="6">
    <source>
        <dbReference type="ARBA" id="ARBA00022833"/>
    </source>
</evidence>
<dbReference type="PANTHER" id="PTHR24409:SF331">
    <property type="entry name" value="ZINC FINGER PROTEIN 322A"/>
    <property type="match status" value="1"/>
</dbReference>
<evidence type="ECO:0000256" key="3">
    <source>
        <dbReference type="ARBA" id="ARBA00022723"/>
    </source>
</evidence>
<dbReference type="Gene3D" id="3.30.160.60">
    <property type="entry name" value="Classic Zinc Finger"/>
    <property type="match status" value="2"/>
</dbReference>
<dbReference type="OrthoDB" id="6780832at2759"/>
<protein>
    <recommendedName>
        <fullName evidence="8">C2H2-type domain-containing protein</fullName>
    </recommendedName>
</protein>
<comment type="similarity">
    <text evidence="2">Belongs to the krueppel C2H2-type zinc-finger protein family.</text>
</comment>
<dbReference type="EMBL" id="OV651820">
    <property type="protein sequence ID" value="CAH1114710.1"/>
    <property type="molecule type" value="Genomic_DNA"/>
</dbReference>
<sequence>MENNYNNTCITCKKTFSTYSNFRIHVKRFHPDKLDEIAPTKSFHIAAVCNECGKTFSKYSNLTKHVKKFHPDKVKELIKPKTYKFECEDCQKHFTDLKNLKSHRKCHASEDIKLQVRCCLCDSEELLLLLTAYNPVSRWKLSKSLLHRLSL</sequence>
<dbReference type="InterPro" id="IPR036236">
    <property type="entry name" value="Znf_C2H2_sf"/>
</dbReference>
<dbReference type="GO" id="GO:0005634">
    <property type="term" value="C:nucleus"/>
    <property type="evidence" value="ECO:0007669"/>
    <property type="project" value="UniProtKB-SubCell"/>
</dbReference>
<keyword evidence="4" id="KW-0677">Repeat</keyword>
<feature type="domain" description="C2H2-type" evidence="8">
    <location>
        <begin position="87"/>
        <end position="107"/>
    </location>
</feature>
<reference evidence="9" key="1">
    <citation type="submission" date="2022-01" db="EMBL/GenBank/DDBJ databases">
        <authorList>
            <person name="King R."/>
        </authorList>
    </citation>
    <scope>NUCLEOTIDE SEQUENCE</scope>
</reference>
<keyword evidence="7" id="KW-0539">Nucleus</keyword>
<dbReference type="SMART" id="SM00355">
    <property type="entry name" value="ZnF_C2H2"/>
    <property type="match status" value="3"/>
</dbReference>
<dbReference type="InterPro" id="IPR013087">
    <property type="entry name" value="Znf_C2H2_type"/>
</dbReference>
<organism evidence="9 10">
    <name type="scientific">Psylliodes chrysocephalus</name>
    <dbReference type="NCBI Taxonomy" id="3402493"/>
    <lineage>
        <taxon>Eukaryota</taxon>
        <taxon>Metazoa</taxon>
        <taxon>Ecdysozoa</taxon>
        <taxon>Arthropoda</taxon>
        <taxon>Hexapoda</taxon>
        <taxon>Insecta</taxon>
        <taxon>Pterygota</taxon>
        <taxon>Neoptera</taxon>
        <taxon>Endopterygota</taxon>
        <taxon>Coleoptera</taxon>
        <taxon>Polyphaga</taxon>
        <taxon>Cucujiformia</taxon>
        <taxon>Chrysomeloidea</taxon>
        <taxon>Chrysomelidae</taxon>
        <taxon>Galerucinae</taxon>
        <taxon>Alticini</taxon>
        <taxon>Psylliodes</taxon>
    </lineage>
</organism>
<proteinExistence type="inferred from homology"/>
<dbReference type="AlphaFoldDB" id="A0A9P0GG56"/>
<accession>A0A9P0GG56</accession>